<feature type="region of interest" description="Disordered" evidence="1">
    <location>
        <begin position="1"/>
        <end position="54"/>
    </location>
</feature>
<organism evidence="3 4">
    <name type="scientific">Streptomyces changanensis</name>
    <dbReference type="NCBI Taxonomy" id="2964669"/>
    <lineage>
        <taxon>Bacteria</taxon>
        <taxon>Bacillati</taxon>
        <taxon>Actinomycetota</taxon>
        <taxon>Actinomycetes</taxon>
        <taxon>Kitasatosporales</taxon>
        <taxon>Streptomycetaceae</taxon>
        <taxon>Streptomyces</taxon>
    </lineage>
</organism>
<feature type="compositionally biased region" description="Low complexity" evidence="1">
    <location>
        <begin position="25"/>
        <end position="37"/>
    </location>
</feature>
<proteinExistence type="predicted"/>
<accession>A0ABY5N2T0</accession>
<gene>
    <name evidence="3" type="ORF">NRO40_06905</name>
</gene>
<sequence>MTAPLPPSQQPASEHVPNDTPSTPPHGDAPGGPAAWPRRSPSPHPYAKDEEAAPDVATEVRQGAVVLLAVAVAGFALGVLWLWLAPRIPLVSDGTAVLLTDSEGEGAVGTDGVFLLLGLAFGAVSAPVVFLLQRRGGIAVVVGLALGGVLGSVLGWGTGTLLGPTHDVVARARAVGEGVTFDAPLELHAYGVLLAWPVAAMAVHLALTALFTPHDPEPEGDLTPYGPARHAPTPHGTTPPASTPHGSTPSGAAPPGPAPHGSTPPSGPGAPPSGSGA</sequence>
<dbReference type="RefSeq" id="WP_079047003.1">
    <property type="nucleotide sequence ID" value="NZ_CP102332.1"/>
</dbReference>
<evidence type="ECO:0000256" key="1">
    <source>
        <dbReference type="SAM" id="MobiDB-lite"/>
    </source>
</evidence>
<evidence type="ECO:0000313" key="4">
    <source>
        <dbReference type="Proteomes" id="UP001060150"/>
    </source>
</evidence>
<feature type="compositionally biased region" description="Low complexity" evidence="1">
    <location>
        <begin position="227"/>
        <end position="251"/>
    </location>
</feature>
<keyword evidence="2" id="KW-1133">Transmembrane helix</keyword>
<reference evidence="3" key="1">
    <citation type="submission" date="2022-08" db="EMBL/GenBank/DDBJ databases">
        <title>Streptomyces changanensis sp. nov., an actinomycete isolated from soil.</title>
        <authorList>
            <person name="Wu H."/>
            <person name="Han L."/>
        </authorList>
    </citation>
    <scope>NUCLEOTIDE SEQUENCE</scope>
    <source>
        <strain evidence="3">HL-66</strain>
    </source>
</reference>
<feature type="transmembrane region" description="Helical" evidence="2">
    <location>
        <begin position="112"/>
        <end position="131"/>
    </location>
</feature>
<evidence type="ECO:0000256" key="2">
    <source>
        <dbReference type="SAM" id="Phobius"/>
    </source>
</evidence>
<name>A0ABY5N2T0_9ACTN</name>
<feature type="transmembrane region" description="Helical" evidence="2">
    <location>
        <begin position="187"/>
        <end position="211"/>
    </location>
</feature>
<keyword evidence="2" id="KW-0812">Transmembrane</keyword>
<evidence type="ECO:0000313" key="3">
    <source>
        <dbReference type="EMBL" id="UUS30584.1"/>
    </source>
</evidence>
<feature type="region of interest" description="Disordered" evidence="1">
    <location>
        <begin position="214"/>
        <end position="277"/>
    </location>
</feature>
<feature type="transmembrane region" description="Helical" evidence="2">
    <location>
        <begin position="138"/>
        <end position="157"/>
    </location>
</feature>
<keyword evidence="2" id="KW-0472">Membrane</keyword>
<protein>
    <submittedName>
        <fullName evidence="3">DUF2567 domain-containing protein</fullName>
    </submittedName>
</protein>
<dbReference type="Proteomes" id="UP001060150">
    <property type="component" value="Chromosome"/>
</dbReference>
<dbReference type="EMBL" id="CP102332">
    <property type="protein sequence ID" value="UUS30584.1"/>
    <property type="molecule type" value="Genomic_DNA"/>
</dbReference>
<feature type="transmembrane region" description="Helical" evidence="2">
    <location>
        <begin position="64"/>
        <end position="84"/>
    </location>
</feature>
<keyword evidence="4" id="KW-1185">Reference proteome</keyword>